<dbReference type="Pfam" id="PF12399">
    <property type="entry name" value="BCA_ABC_TP_C"/>
    <property type="match status" value="1"/>
</dbReference>
<dbReference type="GO" id="GO:0016887">
    <property type="term" value="F:ATP hydrolysis activity"/>
    <property type="evidence" value="ECO:0007669"/>
    <property type="project" value="InterPro"/>
</dbReference>
<dbReference type="GO" id="GO:0005524">
    <property type="term" value="F:ATP binding"/>
    <property type="evidence" value="ECO:0007669"/>
    <property type="project" value="UniProtKB-KW"/>
</dbReference>
<evidence type="ECO:0000256" key="3">
    <source>
        <dbReference type="ARBA" id="ARBA00022840"/>
    </source>
</evidence>
<dbReference type="SMART" id="SM00382">
    <property type="entry name" value="AAA"/>
    <property type="match status" value="1"/>
</dbReference>
<dbReference type="InterPro" id="IPR032823">
    <property type="entry name" value="BCA_ABC_TP_C"/>
</dbReference>
<dbReference type="CDD" id="cd03219">
    <property type="entry name" value="ABC_Mj1267_LivG_branched"/>
    <property type="match status" value="1"/>
</dbReference>
<dbReference type="GO" id="GO:0042941">
    <property type="term" value="P:D-alanine transmembrane transport"/>
    <property type="evidence" value="ECO:0007669"/>
    <property type="project" value="TreeGrafter"/>
</dbReference>
<dbReference type="SUPFAM" id="SSF52540">
    <property type="entry name" value="P-loop containing nucleoside triphosphate hydrolases"/>
    <property type="match status" value="1"/>
</dbReference>
<name>A0A7C3RBZ8_ARCFL</name>
<dbReference type="GO" id="GO:0005886">
    <property type="term" value="C:plasma membrane"/>
    <property type="evidence" value="ECO:0007669"/>
    <property type="project" value="TreeGrafter"/>
</dbReference>
<feature type="domain" description="ABC transporter" evidence="4">
    <location>
        <begin position="3"/>
        <end position="233"/>
    </location>
</feature>
<proteinExistence type="predicted"/>
<keyword evidence="3 5" id="KW-0067">ATP-binding</keyword>
<dbReference type="GO" id="GO:1903806">
    <property type="term" value="P:L-isoleucine import across plasma membrane"/>
    <property type="evidence" value="ECO:0007669"/>
    <property type="project" value="TreeGrafter"/>
</dbReference>
<dbReference type="GO" id="GO:0005304">
    <property type="term" value="F:L-valine transmembrane transporter activity"/>
    <property type="evidence" value="ECO:0007669"/>
    <property type="project" value="TreeGrafter"/>
</dbReference>
<dbReference type="EMBL" id="DTLB01000023">
    <property type="protein sequence ID" value="HFW32087.1"/>
    <property type="molecule type" value="Genomic_DNA"/>
</dbReference>
<accession>A0A7C3RBZ8</accession>
<dbReference type="InterPro" id="IPR051120">
    <property type="entry name" value="ABC_AA/LPS_Transport"/>
</dbReference>
<evidence type="ECO:0000313" key="5">
    <source>
        <dbReference type="EMBL" id="HFW32087.1"/>
    </source>
</evidence>
<reference evidence="5" key="1">
    <citation type="journal article" date="2020" name="mSystems">
        <title>Genome- and Community-Level Interaction Insights into Carbon Utilization and Element Cycling Functions of Hydrothermarchaeota in Hydrothermal Sediment.</title>
        <authorList>
            <person name="Zhou Z."/>
            <person name="Liu Y."/>
            <person name="Xu W."/>
            <person name="Pan J."/>
            <person name="Luo Z.H."/>
            <person name="Li M."/>
        </authorList>
    </citation>
    <scope>NUCLEOTIDE SEQUENCE [LARGE SCALE GENOMIC DNA]</scope>
    <source>
        <strain evidence="5">SpSt-87</strain>
    </source>
</reference>
<evidence type="ECO:0000256" key="2">
    <source>
        <dbReference type="ARBA" id="ARBA00022741"/>
    </source>
</evidence>
<dbReference type="InterPro" id="IPR003593">
    <property type="entry name" value="AAA+_ATPase"/>
</dbReference>
<dbReference type="Pfam" id="PF00005">
    <property type="entry name" value="ABC_tran"/>
    <property type="match status" value="1"/>
</dbReference>
<protein>
    <submittedName>
        <fullName evidence="5">ABC transporter ATP-binding protein</fullName>
    </submittedName>
</protein>
<dbReference type="InterPro" id="IPR027417">
    <property type="entry name" value="P-loop_NTPase"/>
</dbReference>
<keyword evidence="1" id="KW-0813">Transport</keyword>
<dbReference type="GO" id="GO:1903805">
    <property type="term" value="P:L-valine import across plasma membrane"/>
    <property type="evidence" value="ECO:0007669"/>
    <property type="project" value="TreeGrafter"/>
</dbReference>
<evidence type="ECO:0000256" key="1">
    <source>
        <dbReference type="ARBA" id="ARBA00022448"/>
    </source>
</evidence>
<sequence length="236" mass="26515">MILEAKNVTKSFAGFVAVDNVSIGFEQQSITAIIGPNGAGKTTFVNLCTGMFKPDFGKILFYGIDITKLPPEKRVQLGISRTFQIVNIFPMLTVEQNIKIPLLSKSKKVDEELERLIETFGLKEKRDVLASELSHGDQKILEIAMAVSMKPKILFLDEPMSGVNPAERTRIIDLVMELQEKEKLTVIIIEHDMDVVFRLAERIVVMNRGKIIADGTPEEIRKNEIVKEVYLKGVEV</sequence>
<dbReference type="PANTHER" id="PTHR45772">
    <property type="entry name" value="CONSERVED COMPONENT OF ABC TRANSPORTER FOR NATURAL AMINO ACIDS-RELATED"/>
    <property type="match status" value="1"/>
</dbReference>
<keyword evidence="2" id="KW-0547">Nucleotide-binding</keyword>
<gene>
    <name evidence="5" type="ORF">ENW66_03925</name>
</gene>
<evidence type="ECO:0000259" key="4">
    <source>
        <dbReference type="PROSITE" id="PS50893"/>
    </source>
</evidence>
<dbReference type="PANTHER" id="PTHR45772:SF7">
    <property type="entry name" value="AMINO ACID ABC TRANSPORTER ATP-BINDING PROTEIN"/>
    <property type="match status" value="1"/>
</dbReference>
<dbReference type="AlphaFoldDB" id="A0A7C3RBZ8"/>
<dbReference type="GO" id="GO:0015188">
    <property type="term" value="F:L-isoleucine transmembrane transporter activity"/>
    <property type="evidence" value="ECO:0007669"/>
    <property type="project" value="TreeGrafter"/>
</dbReference>
<dbReference type="PROSITE" id="PS50893">
    <property type="entry name" value="ABC_TRANSPORTER_2"/>
    <property type="match status" value="1"/>
</dbReference>
<dbReference type="GO" id="GO:0015808">
    <property type="term" value="P:L-alanine transport"/>
    <property type="evidence" value="ECO:0007669"/>
    <property type="project" value="TreeGrafter"/>
</dbReference>
<organism evidence="5">
    <name type="scientific">Archaeoglobus fulgidus</name>
    <dbReference type="NCBI Taxonomy" id="2234"/>
    <lineage>
        <taxon>Archaea</taxon>
        <taxon>Methanobacteriati</taxon>
        <taxon>Methanobacteriota</taxon>
        <taxon>Archaeoglobi</taxon>
        <taxon>Archaeoglobales</taxon>
        <taxon>Archaeoglobaceae</taxon>
        <taxon>Archaeoglobus</taxon>
    </lineage>
</organism>
<dbReference type="Gene3D" id="3.40.50.300">
    <property type="entry name" value="P-loop containing nucleotide triphosphate hydrolases"/>
    <property type="match status" value="1"/>
</dbReference>
<dbReference type="GO" id="GO:0015192">
    <property type="term" value="F:L-phenylalanine transmembrane transporter activity"/>
    <property type="evidence" value="ECO:0007669"/>
    <property type="project" value="TreeGrafter"/>
</dbReference>
<comment type="caution">
    <text evidence="5">The sequence shown here is derived from an EMBL/GenBank/DDBJ whole genome shotgun (WGS) entry which is preliminary data.</text>
</comment>
<dbReference type="InterPro" id="IPR003439">
    <property type="entry name" value="ABC_transporter-like_ATP-bd"/>
</dbReference>